<gene>
    <name evidence="2" type="ORF">KC573_00475</name>
</gene>
<comment type="caution">
    <text evidence="2">The sequence shown here is derived from an EMBL/GenBank/DDBJ whole genome shotgun (WGS) entry which is preliminary data.</text>
</comment>
<keyword evidence="1" id="KW-0812">Transmembrane</keyword>
<keyword evidence="1" id="KW-1133">Transmembrane helix</keyword>
<feature type="transmembrane region" description="Helical" evidence="1">
    <location>
        <begin position="12"/>
        <end position="33"/>
    </location>
</feature>
<dbReference type="AlphaFoldDB" id="A0A955LVG8"/>
<evidence type="ECO:0000313" key="3">
    <source>
        <dbReference type="Proteomes" id="UP000699691"/>
    </source>
</evidence>
<evidence type="ECO:0000256" key="1">
    <source>
        <dbReference type="SAM" id="Phobius"/>
    </source>
</evidence>
<organism evidence="2 3">
    <name type="scientific">candidate division WWE3 bacterium</name>
    <dbReference type="NCBI Taxonomy" id="2053526"/>
    <lineage>
        <taxon>Bacteria</taxon>
        <taxon>Katanobacteria</taxon>
    </lineage>
</organism>
<keyword evidence="1" id="KW-0472">Membrane</keyword>
<name>A0A955LVG8_UNCKA</name>
<sequence>MVIQMTETVIFLHVAGAITTGIIGSIAVVILLGMFLSKTNLVLKFLNLLSIFQIGTGAILSLLLNETYLSFCQRSGMYLGIILLIEWSLLMKQKGTFTNIVLTKPQLFNVGLIAITSLALSQ</sequence>
<proteinExistence type="predicted"/>
<accession>A0A955LVG8</accession>
<feature type="transmembrane region" description="Helical" evidence="1">
    <location>
        <begin position="45"/>
        <end position="63"/>
    </location>
</feature>
<reference evidence="2" key="1">
    <citation type="submission" date="2020-04" db="EMBL/GenBank/DDBJ databases">
        <authorList>
            <person name="Zhang T."/>
        </authorList>
    </citation>
    <scope>NUCLEOTIDE SEQUENCE</scope>
    <source>
        <strain evidence="2">HKST-UBA02</strain>
    </source>
</reference>
<dbReference type="Proteomes" id="UP000699691">
    <property type="component" value="Unassembled WGS sequence"/>
</dbReference>
<evidence type="ECO:0000313" key="2">
    <source>
        <dbReference type="EMBL" id="MCA9397280.1"/>
    </source>
</evidence>
<feature type="transmembrane region" description="Helical" evidence="1">
    <location>
        <begin position="75"/>
        <end position="91"/>
    </location>
</feature>
<reference evidence="2" key="2">
    <citation type="journal article" date="2021" name="Microbiome">
        <title>Successional dynamics and alternative stable states in a saline activated sludge microbial community over 9 years.</title>
        <authorList>
            <person name="Wang Y."/>
            <person name="Ye J."/>
            <person name="Ju F."/>
            <person name="Liu L."/>
            <person name="Boyd J.A."/>
            <person name="Deng Y."/>
            <person name="Parks D.H."/>
            <person name="Jiang X."/>
            <person name="Yin X."/>
            <person name="Woodcroft B.J."/>
            <person name="Tyson G.W."/>
            <person name="Hugenholtz P."/>
            <person name="Polz M.F."/>
            <person name="Zhang T."/>
        </authorList>
    </citation>
    <scope>NUCLEOTIDE SEQUENCE</scope>
    <source>
        <strain evidence="2">HKST-UBA02</strain>
    </source>
</reference>
<dbReference type="EMBL" id="JAGQKY010000010">
    <property type="protein sequence ID" value="MCA9397280.1"/>
    <property type="molecule type" value="Genomic_DNA"/>
</dbReference>
<protein>
    <submittedName>
        <fullName evidence="2">Uncharacterized protein</fullName>
    </submittedName>
</protein>